<dbReference type="GeneID" id="8739752"/>
<dbReference type="HOGENOM" id="CLU_152992_0_0_2"/>
<dbReference type="AlphaFoldDB" id="D2RDE0"/>
<proteinExistence type="predicted"/>
<dbReference type="PaxDb" id="572546-Arcpr_1075"/>
<dbReference type="InterPro" id="IPR036388">
    <property type="entry name" value="WH-like_DNA-bd_sf"/>
</dbReference>
<name>D2RDE0_ARCPA</name>
<dbReference type="KEGG" id="apo:Arcpr_1075"/>
<dbReference type="InterPro" id="IPR036390">
    <property type="entry name" value="WH_DNA-bd_sf"/>
</dbReference>
<reference evidence="1 2" key="1">
    <citation type="journal article" date="2010" name="Stand. Genomic Sci.">
        <title>Complete genome sequence of Archaeoglobus profundus type strain (AV18).</title>
        <authorList>
            <person name="von Jan M."/>
            <person name="Lapidus A."/>
            <person name="Del Rio T.G."/>
            <person name="Copeland A."/>
            <person name="Tice H."/>
            <person name="Cheng J.F."/>
            <person name="Lucas S."/>
            <person name="Chen F."/>
            <person name="Nolan M."/>
            <person name="Goodwin L."/>
            <person name="Han C."/>
            <person name="Pitluck S."/>
            <person name="Liolios K."/>
            <person name="Ivanova N."/>
            <person name="Mavromatis K."/>
            <person name="Ovchinnikova G."/>
            <person name="Chertkov O."/>
            <person name="Pati A."/>
            <person name="Chen A."/>
            <person name="Palaniappan K."/>
            <person name="Land M."/>
            <person name="Hauser L."/>
            <person name="Chang Y.J."/>
            <person name="Jeffries C.D."/>
            <person name="Saunders E."/>
            <person name="Brettin T."/>
            <person name="Detter J.C."/>
            <person name="Chain P."/>
            <person name="Eichinger K."/>
            <person name="Huber H."/>
            <person name="Spring S."/>
            <person name="Rohde M."/>
            <person name="Goker M."/>
            <person name="Wirth R."/>
            <person name="Woyke T."/>
            <person name="Bristow J."/>
            <person name="Eisen J.A."/>
            <person name="Markowitz V."/>
            <person name="Hugenholtz P."/>
            <person name="Kyrpides N.C."/>
            <person name="Klenk H.P."/>
        </authorList>
    </citation>
    <scope>NUCLEOTIDE SEQUENCE [LARGE SCALE GENOMIC DNA]</scope>
    <source>
        <strain evidence="2">DSM 5631 / JCM 9629 / NBRC 100127 / Av18</strain>
    </source>
</reference>
<dbReference type="SUPFAM" id="SSF46785">
    <property type="entry name" value="Winged helix' DNA-binding domain"/>
    <property type="match status" value="1"/>
</dbReference>
<dbReference type="Gene3D" id="1.10.10.10">
    <property type="entry name" value="Winged helix-like DNA-binding domain superfamily/Winged helix DNA-binding domain"/>
    <property type="match status" value="1"/>
</dbReference>
<sequence>MVLKKAKREFEIVLRHIRVMKAVMKHQPIGIFKLSELIGMPKHKVRYSLRVLEQSGIIEPTQHGAVIKEGANLEELKKNFEEIKKIVKAIEEELKEI</sequence>
<keyword evidence="2" id="KW-1185">Reference proteome</keyword>
<organism evidence="1 2">
    <name type="scientific">Archaeoglobus profundus (strain DSM 5631 / JCM 9629 / NBRC 100127 / Av18)</name>
    <dbReference type="NCBI Taxonomy" id="572546"/>
    <lineage>
        <taxon>Archaea</taxon>
        <taxon>Methanobacteriati</taxon>
        <taxon>Methanobacteriota</taxon>
        <taxon>Archaeoglobi</taxon>
        <taxon>Archaeoglobales</taxon>
        <taxon>Archaeoglobaceae</taxon>
        <taxon>Archaeoglobus</taxon>
    </lineage>
</organism>
<accession>D2RDE0</accession>
<dbReference type="OrthoDB" id="229881at2157"/>
<evidence type="ECO:0000313" key="2">
    <source>
        <dbReference type="Proteomes" id="UP000001901"/>
    </source>
</evidence>
<dbReference type="STRING" id="572546.Arcpr_1075"/>
<dbReference type="RefSeq" id="WP_012940470.1">
    <property type="nucleotide sequence ID" value="NC_013741.1"/>
</dbReference>
<dbReference type="Proteomes" id="UP000001901">
    <property type="component" value="Chromosome"/>
</dbReference>
<evidence type="ECO:0000313" key="1">
    <source>
        <dbReference type="EMBL" id="ADB58134.1"/>
    </source>
</evidence>
<dbReference type="eggNOG" id="arCOG01345">
    <property type="taxonomic scope" value="Archaea"/>
</dbReference>
<protein>
    <submittedName>
        <fullName evidence="1">Uncharacterized protein</fullName>
    </submittedName>
</protein>
<gene>
    <name evidence="1" type="ordered locus">Arcpr_1075</name>
</gene>
<dbReference type="EMBL" id="CP001857">
    <property type="protein sequence ID" value="ADB58134.1"/>
    <property type="molecule type" value="Genomic_DNA"/>
</dbReference>